<accession>A0AAV5MP66</accession>
<sequence length="88" mass="9696">MMLFMQSRVKSQGYSIIKDFEATIGSGCSIICISDWGKISGNVLAGDEYSIPYDRTPEQILMIVHGPGDETVPEVSTQMELLLHEICA</sequence>
<protein>
    <submittedName>
        <fullName evidence="1">Uncharacterized protein</fullName>
    </submittedName>
</protein>
<keyword evidence="2" id="KW-1185">Reference proteome</keyword>
<organism evidence="1 2">
    <name type="scientific">Rubroshorea leprosula</name>
    <dbReference type="NCBI Taxonomy" id="152421"/>
    <lineage>
        <taxon>Eukaryota</taxon>
        <taxon>Viridiplantae</taxon>
        <taxon>Streptophyta</taxon>
        <taxon>Embryophyta</taxon>
        <taxon>Tracheophyta</taxon>
        <taxon>Spermatophyta</taxon>
        <taxon>Magnoliopsida</taxon>
        <taxon>eudicotyledons</taxon>
        <taxon>Gunneridae</taxon>
        <taxon>Pentapetalae</taxon>
        <taxon>rosids</taxon>
        <taxon>malvids</taxon>
        <taxon>Malvales</taxon>
        <taxon>Dipterocarpaceae</taxon>
        <taxon>Rubroshorea</taxon>
    </lineage>
</organism>
<dbReference type="EMBL" id="BPVZ01000363">
    <property type="protein sequence ID" value="GKV50392.1"/>
    <property type="molecule type" value="Genomic_DNA"/>
</dbReference>
<proteinExistence type="predicted"/>
<evidence type="ECO:0000313" key="2">
    <source>
        <dbReference type="Proteomes" id="UP001054252"/>
    </source>
</evidence>
<gene>
    <name evidence="1" type="ORF">SLEP1_g57098</name>
</gene>
<name>A0AAV5MP66_9ROSI</name>
<reference evidence="1 2" key="1">
    <citation type="journal article" date="2021" name="Commun. Biol.">
        <title>The genome of Shorea leprosula (Dipterocarpaceae) highlights the ecological relevance of drought in aseasonal tropical rainforests.</title>
        <authorList>
            <person name="Ng K.K.S."/>
            <person name="Kobayashi M.J."/>
            <person name="Fawcett J.A."/>
            <person name="Hatakeyama M."/>
            <person name="Paape T."/>
            <person name="Ng C.H."/>
            <person name="Ang C.C."/>
            <person name="Tnah L.H."/>
            <person name="Lee C.T."/>
            <person name="Nishiyama T."/>
            <person name="Sese J."/>
            <person name="O'Brien M.J."/>
            <person name="Copetti D."/>
            <person name="Mohd Noor M.I."/>
            <person name="Ong R.C."/>
            <person name="Putra M."/>
            <person name="Sireger I.Z."/>
            <person name="Indrioko S."/>
            <person name="Kosugi Y."/>
            <person name="Izuno A."/>
            <person name="Isagi Y."/>
            <person name="Lee S.L."/>
            <person name="Shimizu K.K."/>
        </authorList>
    </citation>
    <scope>NUCLEOTIDE SEQUENCE [LARGE SCALE GENOMIC DNA]</scope>
    <source>
        <strain evidence="1">214</strain>
    </source>
</reference>
<dbReference type="Proteomes" id="UP001054252">
    <property type="component" value="Unassembled WGS sequence"/>
</dbReference>
<dbReference type="AlphaFoldDB" id="A0AAV5MP66"/>
<comment type="caution">
    <text evidence="1">The sequence shown here is derived from an EMBL/GenBank/DDBJ whole genome shotgun (WGS) entry which is preliminary data.</text>
</comment>
<evidence type="ECO:0000313" key="1">
    <source>
        <dbReference type="EMBL" id="GKV50392.1"/>
    </source>
</evidence>